<dbReference type="EMBL" id="CP039347">
    <property type="protein sequence ID" value="QCD86849.1"/>
    <property type="molecule type" value="Genomic_DNA"/>
</dbReference>
<reference evidence="1 2" key="1">
    <citation type="submission" date="2019-04" db="EMBL/GenBank/DDBJ databases">
        <title>An improved genome assembly and genetic linkage map for asparagus bean, Vigna unguiculata ssp. sesquipedialis.</title>
        <authorList>
            <person name="Xia Q."/>
            <person name="Zhang R."/>
            <person name="Dong Y."/>
        </authorList>
    </citation>
    <scope>NUCLEOTIDE SEQUENCE [LARGE SCALE GENOMIC DNA]</scope>
    <source>
        <tissue evidence="1">Leaf</tissue>
    </source>
</reference>
<evidence type="ECO:0000313" key="1">
    <source>
        <dbReference type="EMBL" id="QCD86849.1"/>
    </source>
</evidence>
<protein>
    <submittedName>
        <fullName evidence="1">Uncharacterized protein</fullName>
    </submittedName>
</protein>
<gene>
    <name evidence="1" type="ORF">DEO72_LG3g1377</name>
</gene>
<proteinExistence type="predicted"/>
<dbReference type="AlphaFoldDB" id="A0A4D6LE19"/>
<sequence>MGSPVECQGAKNKNLMDESALLPWRSEEKERARQAVKVPGRGCNDWRLGVAWDPLGGRRAEVLGVAPGDSDADYDLCALLLSDNDAMLGSGDASRTTSEEVRRVRLRAGRFVEAGPRTGSSPFLFVYGDDRVIHYTGADVDIGDAEDAQAMDSPFLFVYGDDRVTRYTGADDDTGDAEAVSYTHLDVYKRQLMYCLAALNLPLGDDAVSYTHLDVYKRQLMYCLAALNLPLGDDAVSYTHLDVYKRQLMYCLAALNLPLGDDAVSYTHLDVYKRQLISPFLFVYGDDRVTRYTGADDDTGDAEDAQATE</sequence>
<evidence type="ECO:0000313" key="2">
    <source>
        <dbReference type="Proteomes" id="UP000501690"/>
    </source>
</evidence>
<accession>A0A4D6LE19</accession>
<dbReference type="Proteomes" id="UP000501690">
    <property type="component" value="Linkage Group LG3"/>
</dbReference>
<keyword evidence="2" id="KW-1185">Reference proteome</keyword>
<name>A0A4D6LE19_VIGUN</name>
<organism evidence="1 2">
    <name type="scientific">Vigna unguiculata</name>
    <name type="common">Cowpea</name>
    <dbReference type="NCBI Taxonomy" id="3917"/>
    <lineage>
        <taxon>Eukaryota</taxon>
        <taxon>Viridiplantae</taxon>
        <taxon>Streptophyta</taxon>
        <taxon>Embryophyta</taxon>
        <taxon>Tracheophyta</taxon>
        <taxon>Spermatophyta</taxon>
        <taxon>Magnoliopsida</taxon>
        <taxon>eudicotyledons</taxon>
        <taxon>Gunneridae</taxon>
        <taxon>Pentapetalae</taxon>
        <taxon>rosids</taxon>
        <taxon>fabids</taxon>
        <taxon>Fabales</taxon>
        <taxon>Fabaceae</taxon>
        <taxon>Papilionoideae</taxon>
        <taxon>50 kb inversion clade</taxon>
        <taxon>NPAAA clade</taxon>
        <taxon>indigoferoid/millettioid clade</taxon>
        <taxon>Phaseoleae</taxon>
        <taxon>Vigna</taxon>
    </lineage>
</organism>